<organism evidence="2 3">
    <name type="scientific">Salinibacter ruber</name>
    <dbReference type="NCBI Taxonomy" id="146919"/>
    <lineage>
        <taxon>Bacteria</taxon>
        <taxon>Pseudomonadati</taxon>
        <taxon>Rhodothermota</taxon>
        <taxon>Rhodothermia</taxon>
        <taxon>Rhodothermales</taxon>
        <taxon>Salinibacteraceae</taxon>
        <taxon>Salinibacter</taxon>
    </lineage>
</organism>
<keyword evidence="1" id="KW-0732">Signal</keyword>
<dbReference type="Proteomes" id="UP001155057">
    <property type="component" value="Unassembled WGS sequence"/>
</dbReference>
<accession>A0A9X2QPJ0</accession>
<gene>
    <name evidence="2" type="ORF">GGP61_000305</name>
</gene>
<feature type="signal peptide" evidence="1">
    <location>
        <begin position="1"/>
        <end position="23"/>
    </location>
</feature>
<feature type="chain" id="PRO_5041114949" evidence="1">
    <location>
        <begin position="24"/>
        <end position="153"/>
    </location>
</feature>
<proteinExistence type="predicted"/>
<dbReference type="AlphaFoldDB" id="A0A9X2QPJ0"/>
<evidence type="ECO:0000313" key="2">
    <source>
        <dbReference type="EMBL" id="MCS3708718.1"/>
    </source>
</evidence>
<evidence type="ECO:0000256" key="1">
    <source>
        <dbReference type="SAM" id="SignalP"/>
    </source>
</evidence>
<comment type="caution">
    <text evidence="2">The sequence shown here is derived from an EMBL/GenBank/DDBJ whole genome shotgun (WGS) entry which is preliminary data.</text>
</comment>
<reference evidence="2" key="1">
    <citation type="submission" date="2022-08" db="EMBL/GenBank/DDBJ databases">
        <title>Genomic Encyclopedia of Type Strains, Phase V (KMG-V): Genome sequencing to study the core and pangenomes of soil and plant-associated prokaryotes.</title>
        <authorList>
            <person name="Whitman W."/>
        </authorList>
    </citation>
    <scope>NUCLEOTIDE SEQUENCE</scope>
    <source>
        <strain evidence="2">SP3049</strain>
    </source>
</reference>
<dbReference type="GeneID" id="83729215"/>
<sequence length="153" mass="17305">MRGLCRILVLGVLGLVLLRPAAAQPQTDTTLTWRSYSRTGTVQVQVYPGPPDDEEEHTIVLRELAENEGPSTVDDLQYLADLVGRQLGVDPTRAYWVLHWGGFSFRGADPDADKALFLRATFNRTQSNTLSSPYWSVISETDVRELTDRRWRE</sequence>
<evidence type="ECO:0000313" key="3">
    <source>
        <dbReference type="Proteomes" id="UP001155057"/>
    </source>
</evidence>
<name>A0A9X2QPJ0_9BACT</name>
<protein>
    <submittedName>
        <fullName evidence="2">Uncharacterized protein</fullName>
    </submittedName>
</protein>
<dbReference type="EMBL" id="JANUAE010000001">
    <property type="protein sequence ID" value="MCS3708718.1"/>
    <property type="molecule type" value="Genomic_DNA"/>
</dbReference>
<dbReference type="RefSeq" id="WP_112904483.1">
    <property type="nucleotide sequence ID" value="NZ_CALTSL010000003.1"/>
</dbReference>